<evidence type="ECO:0000256" key="4">
    <source>
        <dbReference type="ARBA" id="ARBA00022605"/>
    </source>
</evidence>
<dbReference type="InterPro" id="IPR010140">
    <property type="entry name" value="Histidinol_P_phosphatase_HisJ"/>
</dbReference>
<evidence type="ECO:0000256" key="7">
    <source>
        <dbReference type="ARBA" id="ARBA00049158"/>
    </source>
</evidence>
<comment type="similarity">
    <text evidence="2 8">Belongs to the PHP hydrolase family. HisK subfamily.</text>
</comment>
<proteinExistence type="inferred from homology"/>
<feature type="domain" description="PHP" evidence="9">
    <location>
        <begin position="3"/>
        <end position="212"/>
    </location>
</feature>
<dbReference type="Proteomes" id="UP001221597">
    <property type="component" value="Chromosome"/>
</dbReference>
<evidence type="ECO:0000256" key="5">
    <source>
        <dbReference type="ARBA" id="ARBA00022801"/>
    </source>
</evidence>
<dbReference type="PANTHER" id="PTHR21039:SF0">
    <property type="entry name" value="HISTIDINOL-PHOSPHATASE"/>
    <property type="match status" value="1"/>
</dbReference>
<dbReference type="EMBL" id="CP121671">
    <property type="protein sequence ID" value="WFT73506.1"/>
    <property type="molecule type" value="Genomic_DNA"/>
</dbReference>
<name>A0ABY8IXZ0_9BACI</name>
<evidence type="ECO:0000256" key="3">
    <source>
        <dbReference type="ARBA" id="ARBA00013085"/>
    </source>
</evidence>
<keyword evidence="5 8" id="KW-0378">Hydrolase</keyword>
<accession>A0ABY8IXZ0</accession>
<dbReference type="PANTHER" id="PTHR21039">
    <property type="entry name" value="HISTIDINOL PHOSPHATASE-RELATED"/>
    <property type="match status" value="1"/>
</dbReference>
<evidence type="ECO:0000256" key="1">
    <source>
        <dbReference type="ARBA" id="ARBA00004970"/>
    </source>
</evidence>
<evidence type="ECO:0000259" key="9">
    <source>
        <dbReference type="Pfam" id="PF02811"/>
    </source>
</evidence>
<dbReference type="Pfam" id="PF02811">
    <property type="entry name" value="PHP"/>
    <property type="match status" value="1"/>
</dbReference>
<dbReference type="RefSeq" id="WP_283075515.1">
    <property type="nucleotide sequence ID" value="NZ_CP121671.1"/>
</dbReference>
<gene>
    <name evidence="10" type="primary">hisJ</name>
    <name evidence="10" type="ORF">P9989_14065</name>
</gene>
<dbReference type="InterPro" id="IPR016195">
    <property type="entry name" value="Pol/histidinol_Pase-like"/>
</dbReference>
<keyword evidence="6 8" id="KW-0368">Histidine biosynthesis</keyword>
<keyword evidence="11" id="KW-1185">Reference proteome</keyword>
<dbReference type="NCBIfam" id="NF005996">
    <property type="entry name" value="PRK08123.1"/>
    <property type="match status" value="1"/>
</dbReference>
<dbReference type="NCBIfam" id="TIGR01856">
    <property type="entry name" value="hisJ_fam"/>
    <property type="match status" value="1"/>
</dbReference>
<dbReference type="SUPFAM" id="SSF89550">
    <property type="entry name" value="PHP domain-like"/>
    <property type="match status" value="1"/>
</dbReference>
<protein>
    <recommendedName>
        <fullName evidence="3 8">Histidinol-phosphatase</fullName>
        <shortName evidence="8">HolPase</shortName>
        <ecNumber evidence="3 8">3.1.3.15</ecNumber>
    </recommendedName>
</protein>
<evidence type="ECO:0000313" key="10">
    <source>
        <dbReference type="EMBL" id="WFT73506.1"/>
    </source>
</evidence>
<dbReference type="InterPro" id="IPR004013">
    <property type="entry name" value="PHP_dom"/>
</dbReference>
<evidence type="ECO:0000256" key="8">
    <source>
        <dbReference type="RuleBase" id="RU366003"/>
    </source>
</evidence>
<sequence length="266" mass="30026">MIDGHVHSPYCPHGTSDSFDSYVEKAIEFGYDSLTFTEHAPLPSSFIDPVPLRDSGMDANALESYIRDLEKVKRSYAPDINVQIGLEVDYIRGFEKETESLLNEYGPSLDDSILSVHFLPIHNDWYCIDYSSDMYKSALAAIGDQWQLYKLYFDILLQSVLTDLGSFKPNRIGHMTLIKKFQRLYEPPQGWEQMAESLLESVRNKGMTLDYNGAGIKKEQCKEAYPPINIARKASAKGIPLIYGSDAHNSSSLKQGYSSIDTSIIR</sequence>
<evidence type="ECO:0000256" key="2">
    <source>
        <dbReference type="ARBA" id="ARBA00009152"/>
    </source>
</evidence>
<evidence type="ECO:0000256" key="6">
    <source>
        <dbReference type="ARBA" id="ARBA00023102"/>
    </source>
</evidence>
<reference evidence="10 11" key="1">
    <citation type="submission" date="2023-04" db="EMBL/GenBank/DDBJ databases">
        <title>Genome sequence of Halobacillus naozhouensis KACC 21980.</title>
        <authorList>
            <person name="Kim S."/>
            <person name="Heo J."/>
            <person name="Kwon S.-W."/>
        </authorList>
    </citation>
    <scope>NUCLEOTIDE SEQUENCE [LARGE SCALE GENOMIC DNA]</scope>
    <source>
        <strain evidence="10 11">KCTC 13234</strain>
    </source>
</reference>
<evidence type="ECO:0000313" key="11">
    <source>
        <dbReference type="Proteomes" id="UP001221597"/>
    </source>
</evidence>
<dbReference type="Gene3D" id="3.20.20.140">
    <property type="entry name" value="Metal-dependent hydrolases"/>
    <property type="match status" value="1"/>
</dbReference>
<comment type="catalytic activity">
    <reaction evidence="7 8">
        <text>L-histidinol phosphate + H2O = L-histidinol + phosphate</text>
        <dbReference type="Rhea" id="RHEA:14465"/>
        <dbReference type="ChEBI" id="CHEBI:15377"/>
        <dbReference type="ChEBI" id="CHEBI:43474"/>
        <dbReference type="ChEBI" id="CHEBI:57699"/>
        <dbReference type="ChEBI" id="CHEBI:57980"/>
        <dbReference type="EC" id="3.1.3.15"/>
    </reaction>
</comment>
<keyword evidence="4 8" id="KW-0028">Amino-acid biosynthesis</keyword>
<dbReference type="CDD" id="cd12110">
    <property type="entry name" value="PHP_HisPPase_Hisj_like"/>
    <property type="match status" value="1"/>
</dbReference>
<dbReference type="GO" id="GO:0004401">
    <property type="term" value="F:histidinol-phosphatase activity"/>
    <property type="evidence" value="ECO:0007669"/>
    <property type="project" value="UniProtKB-EC"/>
</dbReference>
<comment type="pathway">
    <text evidence="1 8">Amino-acid biosynthesis; L-histidine biosynthesis; L-histidine from 5-phospho-alpha-D-ribose 1-diphosphate: step 8/9.</text>
</comment>
<dbReference type="EC" id="3.1.3.15" evidence="3 8"/>
<organism evidence="10 11">
    <name type="scientific">Halobacillus naozhouensis</name>
    <dbReference type="NCBI Taxonomy" id="554880"/>
    <lineage>
        <taxon>Bacteria</taxon>
        <taxon>Bacillati</taxon>
        <taxon>Bacillota</taxon>
        <taxon>Bacilli</taxon>
        <taxon>Bacillales</taxon>
        <taxon>Bacillaceae</taxon>
        <taxon>Halobacillus</taxon>
    </lineage>
</organism>